<accession>A0A9W6BJP3</accession>
<gene>
    <name evidence="1" type="primary">PLEST002162</name>
    <name evidence="1" type="ORF">PLESTB_000744500</name>
</gene>
<dbReference type="Gene3D" id="3.30.450.40">
    <property type="match status" value="1"/>
</dbReference>
<sequence length="182" mass="19750">MTGHDDISALPVTATPEAKAQHYDHVIDIITKVLQGEDDWVAAMATAASLLHSAFDYFHWTGFYQAGRPGASETEELVIGPYQGHLGCLRIPFSRGVCGAAARSRTTQLVPYVSQFPGYIACASSTQSEIVVPVVEAGSRRLRAVLDVDSDLPAAFTQVDQEHLERLCAWLGSQRGFWGGDE</sequence>
<dbReference type="AlphaFoldDB" id="A0A9W6BJP3"/>
<evidence type="ECO:0008006" key="3">
    <source>
        <dbReference type="Google" id="ProtNLM"/>
    </source>
</evidence>
<reference evidence="1 2" key="1">
    <citation type="journal article" date="2023" name="Commun. Biol.">
        <title>Reorganization of the ancestral sex-determining regions during the evolution of trioecy in Pleodorina starrii.</title>
        <authorList>
            <person name="Takahashi K."/>
            <person name="Suzuki S."/>
            <person name="Kawai-Toyooka H."/>
            <person name="Yamamoto K."/>
            <person name="Hamaji T."/>
            <person name="Ootsuki R."/>
            <person name="Yamaguchi H."/>
            <person name="Kawachi M."/>
            <person name="Higashiyama T."/>
            <person name="Nozaki H."/>
        </authorList>
    </citation>
    <scope>NUCLEOTIDE SEQUENCE [LARGE SCALE GENOMIC DNA]</scope>
    <source>
        <strain evidence="1 2">NIES-4479</strain>
    </source>
</reference>
<dbReference type="InterPro" id="IPR029016">
    <property type="entry name" value="GAF-like_dom_sf"/>
</dbReference>
<evidence type="ECO:0000313" key="1">
    <source>
        <dbReference type="EMBL" id="GLC53432.1"/>
    </source>
</evidence>
<organism evidence="1 2">
    <name type="scientific">Pleodorina starrii</name>
    <dbReference type="NCBI Taxonomy" id="330485"/>
    <lineage>
        <taxon>Eukaryota</taxon>
        <taxon>Viridiplantae</taxon>
        <taxon>Chlorophyta</taxon>
        <taxon>core chlorophytes</taxon>
        <taxon>Chlorophyceae</taxon>
        <taxon>CS clade</taxon>
        <taxon>Chlamydomonadales</taxon>
        <taxon>Volvocaceae</taxon>
        <taxon>Pleodorina</taxon>
    </lineage>
</organism>
<dbReference type="EMBL" id="BRXU01000007">
    <property type="protein sequence ID" value="GLC53432.1"/>
    <property type="molecule type" value="Genomic_DNA"/>
</dbReference>
<comment type="caution">
    <text evidence="1">The sequence shown here is derived from an EMBL/GenBank/DDBJ whole genome shotgun (WGS) entry which is preliminary data.</text>
</comment>
<keyword evidence="2" id="KW-1185">Reference proteome</keyword>
<dbReference type="SUPFAM" id="SSF55781">
    <property type="entry name" value="GAF domain-like"/>
    <property type="match status" value="1"/>
</dbReference>
<dbReference type="Proteomes" id="UP001165080">
    <property type="component" value="Unassembled WGS sequence"/>
</dbReference>
<protein>
    <recommendedName>
        <fullName evidence="3">GAF domain-containing protein</fullName>
    </recommendedName>
</protein>
<evidence type="ECO:0000313" key="2">
    <source>
        <dbReference type="Proteomes" id="UP001165080"/>
    </source>
</evidence>
<name>A0A9W6BJP3_9CHLO</name>
<proteinExistence type="predicted"/>